<sequence length="132" mass="14098">MGVSDRSLGGSSPSWSSTTPELGWLAMSRCVMGSADFCYLPRDFASGKNMGHAFLNLVSSEAAAEFQRAWHGRPTCAGRPVGAPGVEISVASVQGLAANIARSENPRMRRVRNPEYRPLVLDCGALHVAGRH</sequence>
<evidence type="ECO:0000313" key="2">
    <source>
        <dbReference type="EMBL" id="CAK0832549.1"/>
    </source>
</evidence>
<protein>
    <recommendedName>
        <fullName evidence="1">Mei2-like C-terminal RNA recognition motif domain-containing protein</fullName>
    </recommendedName>
</protein>
<dbReference type="InterPro" id="IPR007201">
    <property type="entry name" value="Mei2-like_Rrm_C"/>
</dbReference>
<accession>A0ABN9SL68</accession>
<evidence type="ECO:0000259" key="1">
    <source>
        <dbReference type="Pfam" id="PF04059"/>
    </source>
</evidence>
<feature type="domain" description="Mei2-like C-terminal RNA recognition motif" evidence="1">
    <location>
        <begin position="31"/>
        <end position="98"/>
    </location>
</feature>
<evidence type="ECO:0000313" key="3">
    <source>
        <dbReference type="Proteomes" id="UP001189429"/>
    </source>
</evidence>
<dbReference type="Pfam" id="PF04059">
    <property type="entry name" value="RRM_2"/>
    <property type="match status" value="1"/>
</dbReference>
<proteinExistence type="predicted"/>
<gene>
    <name evidence="2" type="ORF">PCOR1329_LOCUS30540</name>
</gene>
<dbReference type="EMBL" id="CAUYUJ010011769">
    <property type="protein sequence ID" value="CAK0832549.1"/>
    <property type="molecule type" value="Genomic_DNA"/>
</dbReference>
<dbReference type="Proteomes" id="UP001189429">
    <property type="component" value="Unassembled WGS sequence"/>
</dbReference>
<organism evidence="2 3">
    <name type="scientific">Prorocentrum cordatum</name>
    <dbReference type="NCBI Taxonomy" id="2364126"/>
    <lineage>
        <taxon>Eukaryota</taxon>
        <taxon>Sar</taxon>
        <taxon>Alveolata</taxon>
        <taxon>Dinophyceae</taxon>
        <taxon>Prorocentrales</taxon>
        <taxon>Prorocentraceae</taxon>
        <taxon>Prorocentrum</taxon>
    </lineage>
</organism>
<keyword evidence="3" id="KW-1185">Reference proteome</keyword>
<comment type="caution">
    <text evidence="2">The sequence shown here is derived from an EMBL/GenBank/DDBJ whole genome shotgun (WGS) entry which is preliminary data.</text>
</comment>
<name>A0ABN9SL68_9DINO</name>
<reference evidence="2" key="1">
    <citation type="submission" date="2023-10" db="EMBL/GenBank/DDBJ databases">
        <authorList>
            <person name="Chen Y."/>
            <person name="Shah S."/>
            <person name="Dougan E. K."/>
            <person name="Thang M."/>
            <person name="Chan C."/>
        </authorList>
    </citation>
    <scope>NUCLEOTIDE SEQUENCE [LARGE SCALE GENOMIC DNA]</scope>
</reference>